<feature type="binding site" evidence="11">
    <location>
        <position position="121"/>
    </location>
    <ligand>
        <name>(6S)-5,6,7,8-tetrahydrofolate</name>
        <dbReference type="ChEBI" id="CHEBI:57453"/>
    </ligand>
</feature>
<comment type="catalytic activity">
    <reaction evidence="9">
        <text>(6R)-5,10-methylene-5,6,7,8-tetrahydrofolate + D-alanine + H2O = 2-methylserine + (6S)-5,6,7,8-tetrahydrofolate</text>
        <dbReference type="Rhea" id="RHEA:10064"/>
        <dbReference type="ChEBI" id="CHEBI:15377"/>
        <dbReference type="ChEBI" id="CHEBI:15636"/>
        <dbReference type="ChEBI" id="CHEBI:57416"/>
        <dbReference type="ChEBI" id="CHEBI:57453"/>
        <dbReference type="ChEBI" id="CHEBI:58275"/>
        <dbReference type="EC" id="2.1.2.7"/>
    </reaction>
</comment>
<keyword evidence="6 11" id="KW-0554">One-carbon metabolism</keyword>
<dbReference type="InterPro" id="IPR015424">
    <property type="entry name" value="PyrdxlP-dep_Trfase"/>
</dbReference>
<gene>
    <name evidence="11" type="primary">glyA</name>
    <name evidence="14" type="ORF">NLO413_0530</name>
</gene>
<dbReference type="AlphaFoldDB" id="A0A0F3NM72"/>
<reference evidence="14 15" key="1">
    <citation type="submission" date="2015-02" db="EMBL/GenBank/DDBJ databases">
        <title>Genome Sequencing of Rickettsiales.</title>
        <authorList>
            <person name="Daugherty S.C."/>
            <person name="Su Q."/>
            <person name="Abolude K."/>
            <person name="Beier-Sexton M."/>
            <person name="Carlyon J.A."/>
            <person name="Carter R."/>
            <person name="Day N.P."/>
            <person name="Dumler S.J."/>
            <person name="Dyachenko V."/>
            <person name="Godinez A."/>
            <person name="Kurtti T.J."/>
            <person name="Lichay M."/>
            <person name="Mullins K.E."/>
            <person name="Ott S."/>
            <person name="Pappas-Brown V."/>
            <person name="Paris D.H."/>
            <person name="Patel P."/>
            <person name="Richards A.L."/>
            <person name="Sadzewicz L."/>
            <person name="Sears K."/>
            <person name="Seidman D."/>
            <person name="Sengamalay N."/>
            <person name="Stenos J."/>
            <person name="Tallon L.J."/>
            <person name="Vincent G."/>
            <person name="Fraser C.M."/>
            <person name="Munderloh U."/>
            <person name="Dunning-Hotopp J.C."/>
        </authorList>
    </citation>
    <scope>NUCLEOTIDE SEQUENCE [LARGE SCALE GENOMIC DNA]</scope>
    <source>
        <strain evidence="14 15">RAC413</strain>
    </source>
</reference>
<comment type="function">
    <text evidence="11">Catalyzes the reversible interconversion of serine and glycine with tetrahydrofolate (THF) serving as the one-carbon carrier. This reaction serves as the major source of one-carbon groups required for the biosynthesis of purines, thymidylate, methionine, and other important biomolecules. Also exhibits THF-independent aldolase activity toward beta-hydroxyamino acids, producing glycine and aldehydes, via a retro-aldol mechanism.</text>
</comment>
<feature type="binding site" evidence="11">
    <location>
        <begin position="125"/>
        <end position="127"/>
    </location>
    <ligand>
        <name>(6S)-5,6,7,8-tetrahydrofolate</name>
        <dbReference type="ChEBI" id="CHEBI:57453"/>
    </ligand>
</feature>
<dbReference type="GO" id="GO:0004372">
    <property type="term" value="F:glycine hydroxymethyltransferase activity"/>
    <property type="evidence" value="ECO:0007669"/>
    <property type="project" value="UniProtKB-UniRule"/>
</dbReference>
<dbReference type="PATRIC" id="fig|1359163.3.peg.519"/>
<dbReference type="PIRSF" id="PIRSF000412">
    <property type="entry name" value="SHMT"/>
    <property type="match status" value="1"/>
</dbReference>
<feature type="binding site" evidence="11">
    <location>
        <position position="245"/>
    </location>
    <ligand>
        <name>(6S)-5,6,7,8-tetrahydrofolate</name>
        <dbReference type="ChEBI" id="CHEBI:57453"/>
    </ligand>
</feature>
<keyword evidence="5 11" id="KW-0963">Cytoplasm</keyword>
<dbReference type="InterPro" id="IPR001085">
    <property type="entry name" value="Ser_HO-MeTrfase"/>
</dbReference>
<comment type="caution">
    <text evidence="14">The sequence shown here is derived from an EMBL/GenBank/DDBJ whole genome shotgun (WGS) entry which is preliminary data.</text>
</comment>
<name>A0A0F3NM72_9RICK</name>
<feature type="site" description="Plays an important role in substrate specificity" evidence="11">
    <location>
        <position position="229"/>
    </location>
</feature>
<dbReference type="InterPro" id="IPR049943">
    <property type="entry name" value="Ser_HO-MeTrfase-like"/>
</dbReference>
<evidence type="ECO:0000256" key="1">
    <source>
        <dbReference type="ARBA" id="ARBA00001933"/>
    </source>
</evidence>
<dbReference type="GO" id="GO:0019264">
    <property type="term" value="P:glycine biosynthetic process from serine"/>
    <property type="evidence" value="ECO:0007669"/>
    <property type="project" value="UniProtKB-UniRule"/>
</dbReference>
<evidence type="ECO:0000256" key="4">
    <source>
        <dbReference type="ARBA" id="ARBA00011738"/>
    </source>
</evidence>
<comment type="subcellular location">
    <subcellularLocation>
        <location evidence="2 11">Cytoplasm</location>
    </subcellularLocation>
</comment>
<dbReference type="Proteomes" id="UP000033562">
    <property type="component" value="Unassembled WGS sequence"/>
</dbReference>
<keyword evidence="11" id="KW-0028">Amino-acid biosynthesis</keyword>
<dbReference type="GO" id="GO:0005829">
    <property type="term" value="C:cytosol"/>
    <property type="evidence" value="ECO:0007669"/>
    <property type="project" value="TreeGrafter"/>
</dbReference>
<dbReference type="InterPro" id="IPR019798">
    <property type="entry name" value="Ser_HO-MeTrfase_PLP_BS"/>
</dbReference>
<dbReference type="GO" id="GO:0035999">
    <property type="term" value="P:tetrahydrofolate interconversion"/>
    <property type="evidence" value="ECO:0007669"/>
    <property type="project" value="UniProtKB-UniRule"/>
</dbReference>
<comment type="pathway">
    <text evidence="11">One-carbon metabolism; tetrahydrofolate interconversion.</text>
</comment>
<dbReference type="FunFam" id="3.40.640.10:FF:000001">
    <property type="entry name" value="Serine hydroxymethyltransferase"/>
    <property type="match status" value="1"/>
</dbReference>
<keyword evidence="7 11" id="KW-0808">Transferase</keyword>
<evidence type="ECO:0000256" key="5">
    <source>
        <dbReference type="ARBA" id="ARBA00022490"/>
    </source>
</evidence>
<dbReference type="PANTHER" id="PTHR11680">
    <property type="entry name" value="SERINE HYDROXYMETHYLTRANSFERASE"/>
    <property type="match status" value="1"/>
</dbReference>
<dbReference type="Pfam" id="PF00464">
    <property type="entry name" value="SHMT"/>
    <property type="match status" value="1"/>
</dbReference>
<evidence type="ECO:0000256" key="6">
    <source>
        <dbReference type="ARBA" id="ARBA00022563"/>
    </source>
</evidence>
<evidence type="ECO:0000256" key="3">
    <source>
        <dbReference type="ARBA" id="ARBA00006376"/>
    </source>
</evidence>
<evidence type="ECO:0000256" key="11">
    <source>
        <dbReference type="HAMAP-Rule" id="MF_00051"/>
    </source>
</evidence>
<dbReference type="NCBIfam" id="NF000586">
    <property type="entry name" value="PRK00011.1"/>
    <property type="match status" value="1"/>
</dbReference>
<dbReference type="InterPro" id="IPR015422">
    <property type="entry name" value="PyrdxlP-dep_Trfase_small"/>
</dbReference>
<dbReference type="InterPro" id="IPR039429">
    <property type="entry name" value="SHMT-like_dom"/>
</dbReference>
<accession>A0A0F3NM72</accession>
<dbReference type="EC" id="2.1.2.1" evidence="11"/>
<keyword evidence="15" id="KW-1185">Reference proteome</keyword>
<dbReference type="STRING" id="1359163.NLO413_0530"/>
<dbReference type="HAMAP" id="MF_00051">
    <property type="entry name" value="SHMT"/>
    <property type="match status" value="1"/>
</dbReference>
<evidence type="ECO:0000256" key="7">
    <source>
        <dbReference type="ARBA" id="ARBA00022679"/>
    </source>
</evidence>
<dbReference type="Gene3D" id="3.90.1150.10">
    <property type="entry name" value="Aspartate Aminotransferase, domain 1"/>
    <property type="match status" value="1"/>
</dbReference>
<evidence type="ECO:0000256" key="10">
    <source>
        <dbReference type="ARBA" id="ARBA00057572"/>
    </source>
</evidence>
<dbReference type="InterPro" id="IPR015421">
    <property type="entry name" value="PyrdxlP-dep_Trfase_major"/>
</dbReference>
<keyword evidence="14" id="KW-0489">Methyltransferase</keyword>
<dbReference type="GO" id="GO:0050413">
    <property type="term" value="F:D-alanine 2-hydroxymethyltransferase activity"/>
    <property type="evidence" value="ECO:0007669"/>
    <property type="project" value="UniProtKB-EC"/>
</dbReference>
<feature type="modified residue" description="N6-(pyridoxal phosphate)lysine" evidence="11 12">
    <location>
        <position position="230"/>
    </location>
</feature>
<evidence type="ECO:0000259" key="13">
    <source>
        <dbReference type="Pfam" id="PF00464"/>
    </source>
</evidence>
<evidence type="ECO:0000313" key="15">
    <source>
        <dbReference type="Proteomes" id="UP000033562"/>
    </source>
</evidence>
<evidence type="ECO:0000313" key="14">
    <source>
        <dbReference type="EMBL" id="KJV69153.1"/>
    </source>
</evidence>
<comment type="pathway">
    <text evidence="11">Amino-acid biosynthesis; glycine biosynthesis; glycine from L-serine: step 1/1.</text>
</comment>
<comment type="subunit">
    <text evidence="4 11">Homodimer.</text>
</comment>
<comment type="similarity">
    <text evidence="3 11">Belongs to the SHMT family.</text>
</comment>
<dbReference type="GO" id="GO:0032259">
    <property type="term" value="P:methylation"/>
    <property type="evidence" value="ECO:0007669"/>
    <property type="project" value="UniProtKB-KW"/>
</dbReference>
<dbReference type="UniPathway" id="UPA00193"/>
<feature type="domain" description="Serine hydroxymethyltransferase-like" evidence="13">
    <location>
        <begin position="8"/>
        <end position="385"/>
    </location>
</feature>
<evidence type="ECO:0000256" key="2">
    <source>
        <dbReference type="ARBA" id="ARBA00004496"/>
    </source>
</evidence>
<dbReference type="OrthoDB" id="9803846at2"/>
<evidence type="ECO:0000256" key="12">
    <source>
        <dbReference type="PIRSR" id="PIRSR000412-50"/>
    </source>
</evidence>
<dbReference type="UniPathway" id="UPA00288">
    <property type="reaction ID" value="UER01023"/>
</dbReference>
<dbReference type="GO" id="GO:0008168">
    <property type="term" value="F:methyltransferase activity"/>
    <property type="evidence" value="ECO:0007669"/>
    <property type="project" value="UniProtKB-KW"/>
</dbReference>
<comment type="function">
    <text evidence="10">Catalyzes the reversible interconversion of alpha-methyl-L-serine to D-alanine with tetrahydrofolate (THF) serving as the one-carbon carrier. Cannot use alpha-methyl-D-serine, L-serine, D-serine or L-alanine.</text>
</comment>
<dbReference type="RefSeq" id="WP_045808929.1">
    <property type="nucleotide sequence ID" value="NZ_LANX01000001.1"/>
</dbReference>
<proteinExistence type="inferred from homology"/>
<protein>
    <recommendedName>
        <fullName evidence="11">Serine hydroxymethyltransferase</fullName>
        <shortName evidence="11">SHMT</shortName>
        <shortName evidence="11">Serine methylase</shortName>
        <ecNumber evidence="11">2.1.2.1</ecNumber>
    </recommendedName>
</protein>
<comment type="caution">
    <text evidence="11">Lacks conserved residue(s) required for the propagation of feature annotation.</text>
</comment>
<evidence type="ECO:0000256" key="8">
    <source>
        <dbReference type="ARBA" id="ARBA00022898"/>
    </source>
</evidence>
<evidence type="ECO:0000256" key="9">
    <source>
        <dbReference type="ARBA" id="ARBA00051216"/>
    </source>
</evidence>
<dbReference type="Gene3D" id="3.40.640.10">
    <property type="entry name" value="Type I PLP-dependent aspartate aminotransferase-like (Major domain)"/>
    <property type="match status" value="1"/>
</dbReference>
<comment type="cofactor">
    <cofactor evidence="1 11 12">
        <name>pyridoxal 5'-phosphate</name>
        <dbReference type="ChEBI" id="CHEBI:597326"/>
    </cofactor>
</comment>
<dbReference type="GO" id="GO:0030170">
    <property type="term" value="F:pyridoxal phosphate binding"/>
    <property type="evidence" value="ECO:0007669"/>
    <property type="project" value="UniProtKB-UniRule"/>
</dbReference>
<organism evidence="14 15">
    <name type="scientific">Candidatus Neoehrlichia procyonis str. RAC413</name>
    <dbReference type="NCBI Taxonomy" id="1359163"/>
    <lineage>
        <taxon>Bacteria</taxon>
        <taxon>Pseudomonadati</taxon>
        <taxon>Pseudomonadota</taxon>
        <taxon>Alphaproteobacteria</taxon>
        <taxon>Rickettsiales</taxon>
        <taxon>Anaplasmataceae</taxon>
        <taxon>Candidatus Neoehrlichia</taxon>
    </lineage>
</organism>
<dbReference type="PROSITE" id="PS00096">
    <property type="entry name" value="SHMT"/>
    <property type="match status" value="1"/>
</dbReference>
<comment type="catalytic activity">
    <reaction evidence="11">
        <text>(6R)-5,10-methylene-5,6,7,8-tetrahydrofolate + glycine + H2O = (6S)-5,6,7,8-tetrahydrofolate + L-serine</text>
        <dbReference type="Rhea" id="RHEA:15481"/>
        <dbReference type="ChEBI" id="CHEBI:15377"/>
        <dbReference type="ChEBI" id="CHEBI:15636"/>
        <dbReference type="ChEBI" id="CHEBI:33384"/>
        <dbReference type="ChEBI" id="CHEBI:57305"/>
        <dbReference type="ChEBI" id="CHEBI:57453"/>
        <dbReference type="EC" id="2.1.2.1"/>
    </reaction>
</comment>
<dbReference type="PANTHER" id="PTHR11680:SF35">
    <property type="entry name" value="SERINE HYDROXYMETHYLTRANSFERASE 1"/>
    <property type="match status" value="1"/>
</dbReference>
<dbReference type="SUPFAM" id="SSF53383">
    <property type="entry name" value="PLP-dependent transferases"/>
    <property type="match status" value="1"/>
</dbReference>
<sequence length="425" mass="46220">MSIANDDLKNSDCEVFNCIMQEVRRQKTCLQLIASENFVSKAVLQAQGSVFTNKYAEGYPGHRYYCGCECADLVENLAILRLREIFGCKFANVQPHSGSQANQEVFMALLKPGDTVLGMSLSCGGHLTHGSVVSVSGKWFKSVQYDVDRDTGLIDMNEVEKIATSCNPSLIIAGASSYPRCIDFKAFREISDKVGAYFLADISHYAGLIAAGVYPSPINYAHVITSTTHKTLRGPRGGVIMTNYEDIYKKIQSSVFPGMQGGPLVHIIAAKAVAFGEVLKPEFKLYGKQVVDNARALADILQKQGFDIVTGGTDSHLMVVDLRSKNITGKDSVLSLERSGIVCNKNVVPFDTTKPFITSGLRLGSAAETSRGLGVVDFQIIGHLIGEILNGLSDNVGNISVIESKVRNEVTRLCSKLKDFSFCNF</sequence>
<dbReference type="EMBL" id="LANX01000001">
    <property type="protein sequence ID" value="KJV69153.1"/>
    <property type="molecule type" value="Genomic_DNA"/>
</dbReference>
<dbReference type="CDD" id="cd00378">
    <property type="entry name" value="SHMT"/>
    <property type="match status" value="1"/>
</dbReference>
<keyword evidence="8 11" id="KW-0663">Pyridoxal phosphate</keyword>